<accession>A0A817SJ78</accession>
<feature type="region of interest" description="Disordered" evidence="3">
    <location>
        <begin position="368"/>
        <end position="388"/>
    </location>
</feature>
<dbReference type="OrthoDB" id="5597648at2759"/>
<dbReference type="EMBL" id="CAJOBP010005154">
    <property type="protein sequence ID" value="CAF4461911.1"/>
    <property type="molecule type" value="Genomic_DNA"/>
</dbReference>
<feature type="compositionally biased region" description="Polar residues" evidence="3">
    <location>
        <begin position="160"/>
        <end position="169"/>
    </location>
</feature>
<dbReference type="EMBL" id="CAJNXB010003062">
    <property type="protein sequence ID" value="CAF3293699.1"/>
    <property type="molecule type" value="Genomic_DNA"/>
</dbReference>
<evidence type="ECO:0000256" key="3">
    <source>
        <dbReference type="SAM" id="MobiDB-lite"/>
    </source>
</evidence>
<feature type="compositionally biased region" description="Acidic residues" evidence="3">
    <location>
        <begin position="371"/>
        <end position="388"/>
    </location>
</feature>
<dbReference type="InterPro" id="IPR007998">
    <property type="entry name" value="DUF719"/>
</dbReference>
<feature type="region of interest" description="Disordered" evidence="3">
    <location>
        <begin position="259"/>
        <end position="284"/>
    </location>
</feature>
<feature type="compositionally biased region" description="Acidic residues" evidence="3">
    <location>
        <begin position="177"/>
        <end position="188"/>
    </location>
</feature>
<sequence length="731" mass="80486">MSTSDRDDDSNDEFESADEGEPTTPPITKSETSLPLPTAKPATPPPPPVIRPATPPPPPVIRPATPPPPPVIRAATPPPPPVIRHPTTPPVSKPASPPPLPASKSVTPPPLSITKVATPPSAITFESSPKKMDPSSSSTVAKPLILPPALSPSDPKPSLASDNQVQSRPDSPIVTDGWDDWNIDDEQPIETSIKISKTLNQDSISSHSSTPSKVGDNLSLVGSDEDDQSESFDQLHVQRKKYHKEQADLNLNKEDNKLHTQVSTSNEQQHQETSSSIKATKKHEHDVKDAHRILDQLAEQTPKNASTWHNPWSNFGSLLSTAKQSVSTLTNTVSEGFSAVIESVEAGLGAPDPQKLAEMNQMAFKIKGETSDSEDEPEVTTNETENDDFVTNQDGWLNALSIGKLTNTGMKVVAGSLDVLETVGKKTFDVINEADPALKGTRGLLRKQNQPTLSEIIREAETKTKTKTTTTKIEATTFLQLFEKHQGLAHFEALELLSNQSSITLQTMSHGNEKFLEQINHYFLLEDDDDDQEINNALDSSTVYDSNDNNRIPSLEIVSQKFTTYQTQLRSTVSVDKLLEVYESANQFLTEWDWSDTELDQKTLSDEAIDSLAILCARIIEYYRKTAELFLMGCKSLTSFSIDIELLAIYEKQQKDFSNMLAGIPNLFAKYMKQASSGADMPIRCDIKLKQKLLNQMFIQSSSSQTYAFDAYALLKPIVSQSILYHTSTTR</sequence>
<evidence type="ECO:0000313" key="6">
    <source>
        <dbReference type="Proteomes" id="UP000663825"/>
    </source>
</evidence>
<organism evidence="4 6">
    <name type="scientific">Rotaria socialis</name>
    <dbReference type="NCBI Taxonomy" id="392032"/>
    <lineage>
        <taxon>Eukaryota</taxon>
        <taxon>Metazoa</taxon>
        <taxon>Spiralia</taxon>
        <taxon>Gnathifera</taxon>
        <taxon>Rotifera</taxon>
        <taxon>Eurotatoria</taxon>
        <taxon>Bdelloidea</taxon>
        <taxon>Philodinida</taxon>
        <taxon>Philodinidae</taxon>
        <taxon>Rotaria</taxon>
    </lineage>
</organism>
<reference evidence="4" key="1">
    <citation type="submission" date="2021-02" db="EMBL/GenBank/DDBJ databases">
        <authorList>
            <person name="Nowell W R."/>
        </authorList>
    </citation>
    <scope>NUCLEOTIDE SEQUENCE</scope>
</reference>
<gene>
    <name evidence="4" type="ORF">TIS948_LOCUS17739</name>
    <name evidence="5" type="ORF">UJA718_LOCUS23569</name>
</gene>
<feature type="compositionally biased region" description="Acidic residues" evidence="3">
    <location>
        <begin position="1"/>
        <end position="21"/>
    </location>
</feature>
<feature type="compositionally biased region" description="Pro residues" evidence="3">
    <location>
        <begin position="42"/>
        <end position="111"/>
    </location>
</feature>
<dbReference type="Proteomes" id="UP000663825">
    <property type="component" value="Unassembled WGS sequence"/>
</dbReference>
<comment type="caution">
    <text evidence="4">The sequence shown here is derived from an EMBL/GenBank/DDBJ whole genome shotgun (WGS) entry which is preliminary data.</text>
</comment>
<comment type="similarity">
    <text evidence="1">Belongs to the FAM114 family.</text>
</comment>
<protein>
    <submittedName>
        <fullName evidence="4">Uncharacterized protein</fullName>
    </submittedName>
</protein>
<dbReference type="AlphaFoldDB" id="A0A817SJ78"/>
<dbReference type="Proteomes" id="UP000663873">
    <property type="component" value="Unassembled WGS sequence"/>
</dbReference>
<evidence type="ECO:0000313" key="5">
    <source>
        <dbReference type="EMBL" id="CAF4461911.1"/>
    </source>
</evidence>
<feature type="compositionally biased region" description="Polar residues" evidence="3">
    <location>
        <begin position="189"/>
        <end position="212"/>
    </location>
</feature>
<evidence type="ECO:0000313" key="4">
    <source>
        <dbReference type="EMBL" id="CAF3293699.1"/>
    </source>
</evidence>
<keyword evidence="2" id="KW-0597">Phosphoprotein</keyword>
<dbReference type="Pfam" id="PF05334">
    <property type="entry name" value="DUF719"/>
    <property type="match status" value="1"/>
</dbReference>
<dbReference type="PANTHER" id="PTHR12842:SF6">
    <property type="entry name" value="FI01459P"/>
    <property type="match status" value="1"/>
</dbReference>
<evidence type="ECO:0000256" key="2">
    <source>
        <dbReference type="ARBA" id="ARBA00022553"/>
    </source>
</evidence>
<feature type="compositionally biased region" description="Polar residues" evidence="3">
    <location>
        <begin position="26"/>
        <end position="35"/>
    </location>
</feature>
<name>A0A817SJ78_9BILA</name>
<feature type="region of interest" description="Disordered" evidence="3">
    <location>
        <begin position="1"/>
        <end position="231"/>
    </location>
</feature>
<feature type="compositionally biased region" description="Polar residues" evidence="3">
    <location>
        <begin position="259"/>
        <end position="278"/>
    </location>
</feature>
<keyword evidence="7" id="KW-1185">Reference proteome</keyword>
<evidence type="ECO:0000256" key="1">
    <source>
        <dbReference type="ARBA" id="ARBA00006903"/>
    </source>
</evidence>
<dbReference type="PANTHER" id="PTHR12842">
    <property type="entry name" value="FI01459P"/>
    <property type="match status" value="1"/>
</dbReference>
<proteinExistence type="inferred from homology"/>
<evidence type="ECO:0000313" key="7">
    <source>
        <dbReference type="Proteomes" id="UP000663873"/>
    </source>
</evidence>